<dbReference type="PANTHER" id="PTHR10491:SF4">
    <property type="entry name" value="METHIONINE ADENOSYLTRANSFERASE 2 SUBUNIT BETA"/>
    <property type="match status" value="1"/>
</dbReference>
<keyword evidence="6" id="KW-0521">NADP</keyword>
<comment type="catalytic activity">
    <reaction evidence="5 6">
        <text>dTDP-beta-L-rhamnose + NADP(+) = dTDP-4-dehydro-beta-L-rhamnose + NADPH + H(+)</text>
        <dbReference type="Rhea" id="RHEA:21796"/>
        <dbReference type="ChEBI" id="CHEBI:15378"/>
        <dbReference type="ChEBI" id="CHEBI:57510"/>
        <dbReference type="ChEBI" id="CHEBI:57783"/>
        <dbReference type="ChEBI" id="CHEBI:58349"/>
        <dbReference type="ChEBI" id="CHEBI:62830"/>
        <dbReference type="EC" id="1.1.1.133"/>
    </reaction>
</comment>
<proteinExistence type="inferred from homology"/>
<evidence type="ECO:0000256" key="4">
    <source>
        <dbReference type="ARBA" id="ARBA00017099"/>
    </source>
</evidence>
<protein>
    <recommendedName>
        <fullName evidence="4 6">dTDP-4-dehydrorhamnose reductase</fullName>
        <ecNumber evidence="3 6">1.1.1.133</ecNumber>
    </recommendedName>
</protein>
<dbReference type="Proteomes" id="UP001161405">
    <property type="component" value="Unassembled WGS sequence"/>
</dbReference>
<evidence type="ECO:0000259" key="7">
    <source>
        <dbReference type="Pfam" id="PF04321"/>
    </source>
</evidence>
<evidence type="ECO:0000256" key="5">
    <source>
        <dbReference type="ARBA" id="ARBA00048200"/>
    </source>
</evidence>
<dbReference type="PANTHER" id="PTHR10491">
    <property type="entry name" value="DTDP-4-DEHYDRORHAMNOSE REDUCTASE"/>
    <property type="match status" value="1"/>
</dbReference>
<evidence type="ECO:0000256" key="3">
    <source>
        <dbReference type="ARBA" id="ARBA00012929"/>
    </source>
</evidence>
<dbReference type="InterPro" id="IPR005913">
    <property type="entry name" value="dTDP_dehydrorham_reduct"/>
</dbReference>
<organism evidence="8 9">
    <name type="scientific">Maritalea porphyrae</name>
    <dbReference type="NCBI Taxonomy" id="880732"/>
    <lineage>
        <taxon>Bacteria</taxon>
        <taxon>Pseudomonadati</taxon>
        <taxon>Pseudomonadota</taxon>
        <taxon>Alphaproteobacteria</taxon>
        <taxon>Hyphomicrobiales</taxon>
        <taxon>Devosiaceae</taxon>
        <taxon>Maritalea</taxon>
    </lineage>
</organism>
<comment type="caution">
    <text evidence="8">The sequence shown here is derived from an EMBL/GenBank/DDBJ whole genome shotgun (WGS) entry which is preliminary data.</text>
</comment>
<dbReference type="Pfam" id="PF04321">
    <property type="entry name" value="RmlD_sub_bind"/>
    <property type="match status" value="1"/>
</dbReference>
<comment type="function">
    <text evidence="6">Catalyzes the reduction of dTDP-6-deoxy-L-lyxo-4-hexulose to yield dTDP-L-rhamnose.</text>
</comment>
<dbReference type="Gene3D" id="3.40.50.720">
    <property type="entry name" value="NAD(P)-binding Rossmann-like Domain"/>
    <property type="match status" value="1"/>
</dbReference>
<dbReference type="RefSeq" id="WP_284365678.1">
    <property type="nucleotide sequence ID" value="NZ_BSNI01000002.1"/>
</dbReference>
<dbReference type="SUPFAM" id="SSF51735">
    <property type="entry name" value="NAD(P)-binding Rossmann-fold domains"/>
    <property type="match status" value="1"/>
</dbReference>
<sequence>MRILVTGHSGQVARCLAQVANDQPNLDIVFLHRPDFDLLETSSVEDQICRYSPDIVVSAAAYTAVDLAEDEEDLAFAINAVGAGAVAAAAKKCDAPIIHISTDYVFDGTKDGAYSETDVPSPKTAYGRTKLAGERFVAGANPEHIILRTAWLFSVFGQNFVKTMLRIAKEKNIVGVVSDQFGNPTSAYEIAKAIIAVAKLIVEPEFDSFGVYHFAGPETMSWADFAKVVFEQSAAQGGPICSVTEIDTSQFPSRAVRPKNAAMDCSKFEAVFGRDVAHLDIDVRLSVSEIIKNSHRRKNPAMALSR</sequence>
<reference evidence="8" key="1">
    <citation type="journal article" date="2014" name="Int. J. Syst. Evol. Microbiol.">
        <title>Complete genome of a new Firmicutes species belonging to the dominant human colonic microbiota ('Ruminococcus bicirculans') reveals two chromosomes and a selective capacity to utilize plant glucans.</title>
        <authorList>
            <consortium name="NISC Comparative Sequencing Program"/>
            <person name="Wegmann U."/>
            <person name="Louis P."/>
            <person name="Goesmann A."/>
            <person name="Henrissat B."/>
            <person name="Duncan S.H."/>
            <person name="Flint H.J."/>
        </authorList>
    </citation>
    <scope>NUCLEOTIDE SEQUENCE</scope>
    <source>
        <strain evidence="8">NBRC 107169</strain>
    </source>
</reference>
<dbReference type="Gene3D" id="3.90.25.10">
    <property type="entry name" value="UDP-galactose 4-epimerase, domain 1"/>
    <property type="match status" value="1"/>
</dbReference>
<comment type="pathway">
    <text evidence="1 6">Carbohydrate biosynthesis; dTDP-L-rhamnose biosynthesis.</text>
</comment>
<reference evidence="8" key="2">
    <citation type="submission" date="2023-01" db="EMBL/GenBank/DDBJ databases">
        <title>Draft genome sequence of Maritalea porphyrae strain NBRC 107169.</title>
        <authorList>
            <person name="Sun Q."/>
            <person name="Mori K."/>
        </authorList>
    </citation>
    <scope>NUCLEOTIDE SEQUENCE</scope>
    <source>
        <strain evidence="8">NBRC 107169</strain>
    </source>
</reference>
<name>A0ABQ5UTM6_9HYPH</name>
<keyword evidence="6" id="KW-0560">Oxidoreductase</keyword>
<dbReference type="EC" id="1.1.1.133" evidence="3 6"/>
<evidence type="ECO:0000313" key="9">
    <source>
        <dbReference type="Proteomes" id="UP001161405"/>
    </source>
</evidence>
<comment type="cofactor">
    <cofactor evidence="6">
        <name>Mg(2+)</name>
        <dbReference type="ChEBI" id="CHEBI:18420"/>
    </cofactor>
    <text evidence="6">Binds 1 Mg(2+) ion per monomer.</text>
</comment>
<dbReference type="InterPro" id="IPR036291">
    <property type="entry name" value="NAD(P)-bd_dom_sf"/>
</dbReference>
<keyword evidence="9" id="KW-1185">Reference proteome</keyword>
<evidence type="ECO:0000256" key="1">
    <source>
        <dbReference type="ARBA" id="ARBA00004781"/>
    </source>
</evidence>
<evidence type="ECO:0000313" key="8">
    <source>
        <dbReference type="EMBL" id="GLQ18645.1"/>
    </source>
</evidence>
<dbReference type="InterPro" id="IPR029903">
    <property type="entry name" value="RmlD-like-bd"/>
</dbReference>
<evidence type="ECO:0000256" key="2">
    <source>
        <dbReference type="ARBA" id="ARBA00010944"/>
    </source>
</evidence>
<feature type="domain" description="RmlD-like substrate binding" evidence="7">
    <location>
        <begin position="1"/>
        <end position="284"/>
    </location>
</feature>
<comment type="similarity">
    <text evidence="2 6">Belongs to the dTDP-4-dehydrorhamnose reductase family.</text>
</comment>
<accession>A0ABQ5UTM6</accession>
<evidence type="ECO:0000256" key="6">
    <source>
        <dbReference type="RuleBase" id="RU364082"/>
    </source>
</evidence>
<gene>
    <name evidence="8" type="ORF">GCM10007879_28940</name>
</gene>
<dbReference type="EMBL" id="BSNI01000002">
    <property type="protein sequence ID" value="GLQ18645.1"/>
    <property type="molecule type" value="Genomic_DNA"/>
</dbReference>
<dbReference type="NCBIfam" id="TIGR01214">
    <property type="entry name" value="rmlD"/>
    <property type="match status" value="1"/>
</dbReference>
<dbReference type="CDD" id="cd05254">
    <property type="entry name" value="dTDP_HR_like_SDR_e"/>
    <property type="match status" value="1"/>
</dbReference>